<reference evidence="1" key="1">
    <citation type="journal article" date="2022" name="bioRxiv">
        <title>Sequencing and chromosome-scale assembly of the giantPleurodeles waltlgenome.</title>
        <authorList>
            <person name="Brown T."/>
            <person name="Elewa A."/>
            <person name="Iarovenko S."/>
            <person name="Subramanian E."/>
            <person name="Araus A.J."/>
            <person name="Petzold A."/>
            <person name="Susuki M."/>
            <person name="Suzuki K.-i.T."/>
            <person name="Hayashi T."/>
            <person name="Toyoda A."/>
            <person name="Oliveira C."/>
            <person name="Osipova E."/>
            <person name="Leigh N.D."/>
            <person name="Simon A."/>
            <person name="Yun M.H."/>
        </authorList>
    </citation>
    <scope>NUCLEOTIDE SEQUENCE</scope>
    <source>
        <strain evidence="1">20211129_DDA</strain>
        <tissue evidence="1">Liver</tissue>
    </source>
</reference>
<evidence type="ECO:0000313" key="1">
    <source>
        <dbReference type="EMBL" id="KAJ1105454.1"/>
    </source>
</evidence>
<dbReference type="AlphaFoldDB" id="A0AAV7MSL9"/>
<name>A0AAV7MSL9_PLEWA</name>
<protein>
    <submittedName>
        <fullName evidence="1">Uncharacterized protein</fullName>
    </submittedName>
</protein>
<accession>A0AAV7MSL9</accession>
<keyword evidence="2" id="KW-1185">Reference proteome</keyword>
<dbReference type="Proteomes" id="UP001066276">
    <property type="component" value="Chromosome 9"/>
</dbReference>
<gene>
    <name evidence="1" type="ORF">NDU88_002860</name>
</gene>
<comment type="caution">
    <text evidence="1">The sequence shown here is derived from an EMBL/GenBank/DDBJ whole genome shotgun (WGS) entry which is preliminary data.</text>
</comment>
<evidence type="ECO:0000313" key="2">
    <source>
        <dbReference type="Proteomes" id="UP001066276"/>
    </source>
</evidence>
<organism evidence="1 2">
    <name type="scientific">Pleurodeles waltl</name>
    <name type="common">Iberian ribbed newt</name>
    <dbReference type="NCBI Taxonomy" id="8319"/>
    <lineage>
        <taxon>Eukaryota</taxon>
        <taxon>Metazoa</taxon>
        <taxon>Chordata</taxon>
        <taxon>Craniata</taxon>
        <taxon>Vertebrata</taxon>
        <taxon>Euteleostomi</taxon>
        <taxon>Amphibia</taxon>
        <taxon>Batrachia</taxon>
        <taxon>Caudata</taxon>
        <taxon>Salamandroidea</taxon>
        <taxon>Salamandridae</taxon>
        <taxon>Pleurodelinae</taxon>
        <taxon>Pleurodeles</taxon>
    </lineage>
</organism>
<dbReference type="EMBL" id="JANPWB010000013">
    <property type="protein sequence ID" value="KAJ1105454.1"/>
    <property type="molecule type" value="Genomic_DNA"/>
</dbReference>
<sequence>MPRCSGGAHWLSALNSWTPVHWVSLELQALAVFVLDGGVVKALMKRGCSWLLYEARAGERIAAEPDPWVTSRKEKPVRLDLSK</sequence>
<proteinExistence type="predicted"/>